<feature type="chain" id="PRO_5016262759" evidence="3">
    <location>
        <begin position="24"/>
        <end position="265"/>
    </location>
</feature>
<dbReference type="PANTHER" id="PTHR39160">
    <property type="entry name" value="CELL WALL-BINDING PROTEIN YOCH"/>
    <property type="match status" value="1"/>
</dbReference>
<proteinExistence type="predicted"/>
<protein>
    <submittedName>
        <fullName evidence="5">Cell wall-binding protein</fullName>
    </submittedName>
</protein>
<dbReference type="GO" id="GO:0009254">
    <property type="term" value="P:peptidoglycan turnover"/>
    <property type="evidence" value="ECO:0007669"/>
    <property type="project" value="InterPro"/>
</dbReference>
<evidence type="ECO:0000259" key="4">
    <source>
        <dbReference type="PROSITE" id="PS51782"/>
    </source>
</evidence>
<dbReference type="Gene3D" id="2.40.40.10">
    <property type="entry name" value="RlpA-like domain"/>
    <property type="match status" value="1"/>
</dbReference>
<feature type="compositionally biased region" description="Basic and acidic residues" evidence="2">
    <location>
        <begin position="119"/>
        <end position="130"/>
    </location>
</feature>
<dbReference type="InterPro" id="IPR010611">
    <property type="entry name" value="3D_dom"/>
</dbReference>
<feature type="domain" description="LysM" evidence="4">
    <location>
        <begin position="24"/>
        <end position="67"/>
    </location>
</feature>
<dbReference type="EMBL" id="QGTD01000019">
    <property type="protein sequence ID" value="PWU67075.1"/>
    <property type="molecule type" value="Genomic_DNA"/>
</dbReference>
<dbReference type="Pfam" id="PF01476">
    <property type="entry name" value="LysM"/>
    <property type="match status" value="2"/>
</dbReference>
<keyword evidence="6" id="KW-1185">Reference proteome</keyword>
<dbReference type="InterPro" id="IPR051933">
    <property type="entry name" value="Resuscitation_pf_RpfB"/>
</dbReference>
<sequence>MKKFFITTAFVAASFLVVNPALASTHEVQQGDTLWGIAKENETSVAKLKEINNLESDIIIPKQIIKIDNEITYNVKKGDSLSEIAVEYGVTVDDIQKWNNLETDLILIGEELTLKDVNTSKENKSTEKSTPEASVVPKVETEEKQEASKEESKQAPVEQLSTEQDKQEEGKTITVTATAYTAKCDGCSGTTATGINLLENPNMKVVAVDPDVIPLGTRVHVEGYGEAIAGDTGGAIKGNRIDVHVPTKDEAFDWGRKQVDVTILE</sequence>
<evidence type="ECO:0000256" key="1">
    <source>
        <dbReference type="ARBA" id="ARBA00022729"/>
    </source>
</evidence>
<feature type="domain" description="LysM" evidence="4">
    <location>
        <begin position="71"/>
        <end position="114"/>
    </location>
</feature>
<reference evidence="5 6" key="1">
    <citation type="submission" date="2018-05" db="EMBL/GenBank/DDBJ databases">
        <title>Genomic analysis of Gracilibacillus dipsosauri DD1 reveals novel features of a salt-tolerant amylase.</title>
        <authorList>
            <person name="Deutch C.E."/>
            <person name="Yang S."/>
        </authorList>
    </citation>
    <scope>NUCLEOTIDE SEQUENCE [LARGE SCALE GENOMIC DNA]</scope>
    <source>
        <strain evidence="5 6">DD1</strain>
    </source>
</reference>
<feature type="compositionally biased region" description="Basic and acidic residues" evidence="2">
    <location>
        <begin position="139"/>
        <end position="153"/>
    </location>
</feature>
<dbReference type="SUPFAM" id="SSF54106">
    <property type="entry name" value="LysM domain"/>
    <property type="match status" value="2"/>
</dbReference>
<dbReference type="RefSeq" id="WP_109985477.1">
    <property type="nucleotide sequence ID" value="NZ_JAJUIE010000047.1"/>
</dbReference>
<dbReference type="InterPro" id="IPR036908">
    <property type="entry name" value="RlpA-like_sf"/>
</dbReference>
<dbReference type="CDD" id="cd22786">
    <property type="entry name" value="DPBB_YuiC-like"/>
    <property type="match status" value="1"/>
</dbReference>
<keyword evidence="1 3" id="KW-0732">Signal</keyword>
<dbReference type="SUPFAM" id="SSF50685">
    <property type="entry name" value="Barwin-like endoglucanases"/>
    <property type="match status" value="1"/>
</dbReference>
<dbReference type="SMART" id="SM00257">
    <property type="entry name" value="LysM"/>
    <property type="match status" value="2"/>
</dbReference>
<dbReference type="InterPro" id="IPR018392">
    <property type="entry name" value="LysM"/>
</dbReference>
<dbReference type="AlphaFoldDB" id="A0A317KUJ4"/>
<name>A0A317KUJ4_9BACI</name>
<evidence type="ECO:0000256" key="3">
    <source>
        <dbReference type="SAM" id="SignalP"/>
    </source>
</evidence>
<comment type="caution">
    <text evidence="5">The sequence shown here is derived from an EMBL/GenBank/DDBJ whole genome shotgun (WGS) entry which is preliminary data.</text>
</comment>
<feature type="region of interest" description="Disordered" evidence="2">
    <location>
        <begin position="119"/>
        <end position="170"/>
    </location>
</feature>
<dbReference type="InterPro" id="IPR036779">
    <property type="entry name" value="LysM_dom_sf"/>
</dbReference>
<dbReference type="GO" id="GO:0004553">
    <property type="term" value="F:hydrolase activity, hydrolyzing O-glycosyl compounds"/>
    <property type="evidence" value="ECO:0007669"/>
    <property type="project" value="InterPro"/>
</dbReference>
<dbReference type="Pfam" id="PF06725">
    <property type="entry name" value="3D"/>
    <property type="match status" value="1"/>
</dbReference>
<dbReference type="Proteomes" id="UP000245624">
    <property type="component" value="Unassembled WGS sequence"/>
</dbReference>
<accession>A0A317KUJ4</accession>
<dbReference type="CDD" id="cd00118">
    <property type="entry name" value="LysM"/>
    <property type="match status" value="2"/>
</dbReference>
<dbReference type="GO" id="GO:0019867">
    <property type="term" value="C:outer membrane"/>
    <property type="evidence" value="ECO:0007669"/>
    <property type="project" value="InterPro"/>
</dbReference>
<dbReference type="PANTHER" id="PTHR39160:SF6">
    <property type="entry name" value="CELL WALL-BINDING PROTEIN YOCH"/>
    <property type="match status" value="1"/>
</dbReference>
<feature type="signal peptide" evidence="3">
    <location>
        <begin position="1"/>
        <end position="23"/>
    </location>
</feature>
<dbReference type="Gene3D" id="3.10.350.10">
    <property type="entry name" value="LysM domain"/>
    <property type="match status" value="2"/>
</dbReference>
<evidence type="ECO:0000313" key="5">
    <source>
        <dbReference type="EMBL" id="PWU67075.1"/>
    </source>
</evidence>
<evidence type="ECO:0000313" key="6">
    <source>
        <dbReference type="Proteomes" id="UP000245624"/>
    </source>
</evidence>
<dbReference type="OrthoDB" id="9798935at2"/>
<gene>
    <name evidence="5" type="ORF">DLJ74_17820</name>
</gene>
<evidence type="ECO:0000256" key="2">
    <source>
        <dbReference type="SAM" id="MobiDB-lite"/>
    </source>
</evidence>
<organism evidence="5 6">
    <name type="scientific">Gracilibacillus dipsosauri</name>
    <dbReference type="NCBI Taxonomy" id="178340"/>
    <lineage>
        <taxon>Bacteria</taxon>
        <taxon>Bacillati</taxon>
        <taxon>Bacillota</taxon>
        <taxon>Bacilli</taxon>
        <taxon>Bacillales</taxon>
        <taxon>Bacillaceae</taxon>
        <taxon>Gracilibacillus</taxon>
    </lineage>
</organism>
<dbReference type="PROSITE" id="PS51782">
    <property type="entry name" value="LYSM"/>
    <property type="match status" value="2"/>
</dbReference>